<proteinExistence type="predicted"/>
<name>E2ACE5_CAMFO</name>
<gene>
    <name evidence="1" type="ORF">EAG_03512</name>
</gene>
<feature type="non-terminal residue" evidence="1">
    <location>
        <position position="1"/>
    </location>
</feature>
<organism evidence="2">
    <name type="scientific">Camponotus floridanus</name>
    <name type="common">Florida carpenter ant</name>
    <dbReference type="NCBI Taxonomy" id="104421"/>
    <lineage>
        <taxon>Eukaryota</taxon>
        <taxon>Metazoa</taxon>
        <taxon>Ecdysozoa</taxon>
        <taxon>Arthropoda</taxon>
        <taxon>Hexapoda</taxon>
        <taxon>Insecta</taxon>
        <taxon>Pterygota</taxon>
        <taxon>Neoptera</taxon>
        <taxon>Endopterygota</taxon>
        <taxon>Hymenoptera</taxon>
        <taxon>Apocrita</taxon>
        <taxon>Aculeata</taxon>
        <taxon>Formicoidea</taxon>
        <taxon>Formicidae</taxon>
        <taxon>Formicinae</taxon>
        <taxon>Camponotus</taxon>
    </lineage>
</organism>
<keyword evidence="2" id="KW-1185">Reference proteome</keyword>
<accession>E2ACE5</accession>
<reference evidence="1 2" key="1">
    <citation type="journal article" date="2010" name="Science">
        <title>Genomic comparison of the ants Camponotus floridanus and Harpegnathos saltator.</title>
        <authorList>
            <person name="Bonasio R."/>
            <person name="Zhang G."/>
            <person name="Ye C."/>
            <person name="Mutti N.S."/>
            <person name="Fang X."/>
            <person name="Qin N."/>
            <person name="Donahue G."/>
            <person name="Yang P."/>
            <person name="Li Q."/>
            <person name="Li C."/>
            <person name="Zhang P."/>
            <person name="Huang Z."/>
            <person name="Berger S.L."/>
            <person name="Reinberg D."/>
            <person name="Wang J."/>
            <person name="Liebig J."/>
        </authorList>
    </citation>
    <scope>NUCLEOTIDE SEQUENCE [LARGE SCALE GENOMIC DNA]</scope>
    <source>
        <strain evidence="2">C129</strain>
    </source>
</reference>
<dbReference type="EMBL" id="GL438491">
    <property type="protein sequence ID" value="EFN68935.1"/>
    <property type="molecule type" value="Genomic_DNA"/>
</dbReference>
<dbReference type="AlphaFoldDB" id="E2ACE5"/>
<dbReference type="InParanoid" id="E2ACE5"/>
<dbReference type="Proteomes" id="UP000000311">
    <property type="component" value="Unassembled WGS sequence"/>
</dbReference>
<evidence type="ECO:0000313" key="2">
    <source>
        <dbReference type="Proteomes" id="UP000000311"/>
    </source>
</evidence>
<sequence>QFPGECILTYMEFQLDSAEYCQAQHK</sequence>
<protein>
    <submittedName>
        <fullName evidence="1">Uncharacterized protein</fullName>
    </submittedName>
</protein>
<evidence type="ECO:0000313" key="1">
    <source>
        <dbReference type="EMBL" id="EFN68935.1"/>
    </source>
</evidence>
<feature type="non-terminal residue" evidence="1">
    <location>
        <position position="26"/>
    </location>
</feature>